<feature type="transmembrane region" description="Helical" evidence="1">
    <location>
        <begin position="43"/>
        <end position="69"/>
    </location>
</feature>
<evidence type="ECO:0000313" key="3">
    <source>
        <dbReference type="Proteomes" id="UP000008701"/>
    </source>
</evidence>
<keyword evidence="1" id="KW-1133">Transmembrane helix</keyword>
<dbReference type="EMBL" id="CP000492">
    <property type="protein sequence ID" value="ABL65748.1"/>
    <property type="molecule type" value="Genomic_DNA"/>
</dbReference>
<evidence type="ECO:0000313" key="2">
    <source>
        <dbReference type="EMBL" id="ABL65748.1"/>
    </source>
</evidence>
<organism evidence="2 3">
    <name type="scientific">Chlorobium phaeobacteroides (strain DSM 266 / SMG 266 / 2430)</name>
    <dbReference type="NCBI Taxonomy" id="290317"/>
    <lineage>
        <taxon>Bacteria</taxon>
        <taxon>Pseudomonadati</taxon>
        <taxon>Chlorobiota</taxon>
        <taxon>Chlorobiia</taxon>
        <taxon>Chlorobiales</taxon>
        <taxon>Chlorobiaceae</taxon>
        <taxon>Chlorobium/Pelodictyon group</taxon>
        <taxon>Chlorobium</taxon>
    </lineage>
</organism>
<dbReference type="AlphaFoldDB" id="A1BH71"/>
<name>A1BH71_CHLPD</name>
<proteinExistence type="predicted"/>
<keyword evidence="1" id="KW-0472">Membrane</keyword>
<evidence type="ECO:0000256" key="1">
    <source>
        <dbReference type="SAM" id="Phobius"/>
    </source>
</evidence>
<gene>
    <name evidence="2" type="ordered locus">Cpha266_1731</name>
</gene>
<accession>A1BH71</accession>
<keyword evidence="1" id="KW-0812">Transmembrane</keyword>
<keyword evidence="3" id="KW-1185">Reference proteome</keyword>
<dbReference type="HOGENOM" id="CLU_200307_0_0_10"/>
<reference evidence="2 3" key="1">
    <citation type="submission" date="2006-12" db="EMBL/GenBank/DDBJ databases">
        <title>Complete sequence of Chlorobium phaeobacteroides DSM 266.</title>
        <authorList>
            <consortium name="US DOE Joint Genome Institute"/>
            <person name="Copeland A."/>
            <person name="Lucas S."/>
            <person name="Lapidus A."/>
            <person name="Barry K."/>
            <person name="Detter J.C."/>
            <person name="Glavina del Rio T."/>
            <person name="Hammon N."/>
            <person name="Israni S."/>
            <person name="Pitluck S."/>
            <person name="Goltsman E."/>
            <person name="Schmutz J."/>
            <person name="Larimer F."/>
            <person name="Land M."/>
            <person name="Hauser L."/>
            <person name="Mikhailova N."/>
            <person name="Li T."/>
            <person name="Overmann J."/>
            <person name="Bryant D.A."/>
            <person name="Richardson P."/>
        </authorList>
    </citation>
    <scope>NUCLEOTIDE SEQUENCE [LARGE SCALE GENOMIC DNA]</scope>
    <source>
        <strain evidence="2 3">DSM 266</strain>
    </source>
</reference>
<protein>
    <submittedName>
        <fullName evidence="2">Uncharacterized protein</fullName>
    </submittedName>
</protein>
<dbReference type="Proteomes" id="UP000008701">
    <property type="component" value="Chromosome"/>
</dbReference>
<dbReference type="KEGG" id="cph:Cpha266_1731"/>
<dbReference type="eggNOG" id="ENOG5033A23">
    <property type="taxonomic scope" value="Bacteria"/>
</dbReference>
<sequence length="85" mass="9903">MESLFQHQEDTIMSEQQYQNEQKVVVTDIRMPFWSMVMFMVKWVFASIPALIILSIIMGIIMAIFTTLFGTLMGFHGFFQQGPTF</sequence>
<dbReference type="STRING" id="290317.Cpha266_1731"/>